<dbReference type="SMART" id="SM00450">
    <property type="entry name" value="RHOD"/>
    <property type="match status" value="1"/>
</dbReference>
<dbReference type="InterPro" id="IPR036873">
    <property type="entry name" value="Rhodanese-like_dom_sf"/>
</dbReference>
<name>A0A4Y8IP47_9BACI</name>
<dbReference type="RefSeq" id="WP_134340072.1">
    <property type="nucleotide sequence ID" value="NZ_SOPW01000008.1"/>
</dbReference>
<dbReference type="PANTHER" id="PTHR43031">
    <property type="entry name" value="FAD-DEPENDENT OXIDOREDUCTASE"/>
    <property type="match status" value="1"/>
</dbReference>
<dbReference type="InterPro" id="IPR001763">
    <property type="entry name" value="Rhodanese-like_dom"/>
</dbReference>
<keyword evidence="3" id="KW-1185">Reference proteome</keyword>
<proteinExistence type="predicted"/>
<sequence length="103" mass="11704">MSDSIEEISPEEVEELIKQGKAESIIDVREHNEVMGGRIPNARHIPLGEIIQRTYEIEKEKEHVIVCRSGNRSGLASEWLQERGFKIKNMTGGMSKWKGDLEA</sequence>
<evidence type="ECO:0000313" key="3">
    <source>
        <dbReference type="Proteomes" id="UP000297975"/>
    </source>
</evidence>
<protein>
    <submittedName>
        <fullName evidence="2">Rhodanese-like domain-containing protein</fullName>
    </submittedName>
</protein>
<evidence type="ECO:0000259" key="1">
    <source>
        <dbReference type="PROSITE" id="PS50206"/>
    </source>
</evidence>
<dbReference type="OrthoDB" id="9800872at2"/>
<dbReference type="PANTHER" id="PTHR43031:SF17">
    <property type="entry name" value="SULFURTRANSFERASE YTWF-RELATED"/>
    <property type="match status" value="1"/>
</dbReference>
<dbReference type="CDD" id="cd00158">
    <property type="entry name" value="RHOD"/>
    <property type="match status" value="1"/>
</dbReference>
<dbReference type="PROSITE" id="PS50206">
    <property type="entry name" value="RHODANESE_3"/>
    <property type="match status" value="1"/>
</dbReference>
<evidence type="ECO:0000313" key="2">
    <source>
        <dbReference type="EMBL" id="TFB21407.1"/>
    </source>
</evidence>
<comment type="caution">
    <text evidence="2">The sequence shown here is derived from an EMBL/GenBank/DDBJ whole genome shotgun (WGS) entry which is preliminary data.</text>
</comment>
<dbReference type="InterPro" id="IPR050229">
    <property type="entry name" value="GlpE_sulfurtransferase"/>
</dbReference>
<accession>A0A4Y8IP47</accession>
<organism evidence="2 3">
    <name type="scientific">Filobacillus milosensis</name>
    <dbReference type="NCBI Taxonomy" id="94137"/>
    <lineage>
        <taxon>Bacteria</taxon>
        <taxon>Bacillati</taxon>
        <taxon>Bacillota</taxon>
        <taxon>Bacilli</taxon>
        <taxon>Bacillales</taxon>
        <taxon>Bacillaceae</taxon>
        <taxon>Filobacillus</taxon>
    </lineage>
</organism>
<dbReference type="Gene3D" id="3.40.250.10">
    <property type="entry name" value="Rhodanese-like domain"/>
    <property type="match status" value="1"/>
</dbReference>
<dbReference type="Pfam" id="PF00581">
    <property type="entry name" value="Rhodanese"/>
    <property type="match status" value="1"/>
</dbReference>
<feature type="domain" description="Rhodanese" evidence="1">
    <location>
        <begin position="19"/>
        <end position="102"/>
    </location>
</feature>
<dbReference type="AlphaFoldDB" id="A0A4Y8IP47"/>
<dbReference type="SUPFAM" id="SSF52821">
    <property type="entry name" value="Rhodanese/Cell cycle control phosphatase"/>
    <property type="match status" value="1"/>
</dbReference>
<dbReference type="Proteomes" id="UP000297975">
    <property type="component" value="Unassembled WGS sequence"/>
</dbReference>
<dbReference type="EMBL" id="SOPW01000008">
    <property type="protein sequence ID" value="TFB21407.1"/>
    <property type="molecule type" value="Genomic_DNA"/>
</dbReference>
<gene>
    <name evidence="2" type="ORF">E3U55_08835</name>
</gene>
<reference evidence="2 3" key="1">
    <citation type="submission" date="2019-03" db="EMBL/GenBank/DDBJ databases">
        <authorList>
            <person name="He R.-H."/>
        </authorList>
    </citation>
    <scope>NUCLEOTIDE SEQUENCE [LARGE SCALE GENOMIC DNA]</scope>
    <source>
        <strain evidence="3">SH 714</strain>
    </source>
</reference>